<protein>
    <submittedName>
        <fullName evidence="3">Putative Phosphoesterase PA-phosphatase related</fullName>
    </submittedName>
</protein>
<dbReference type="SUPFAM" id="SSF48317">
    <property type="entry name" value="Acid phosphatase/Vanadium-dependent haloperoxidase"/>
    <property type="match status" value="1"/>
</dbReference>
<dbReference type="AlphaFoldDB" id="A0A2K5AP53"/>
<dbReference type="InterPro" id="IPR000326">
    <property type="entry name" value="PAP2/HPO"/>
</dbReference>
<dbReference type="Pfam" id="PF01569">
    <property type="entry name" value="PAP2"/>
    <property type="match status" value="1"/>
</dbReference>
<proteinExistence type="predicted"/>
<keyword evidence="1" id="KW-0472">Membrane</keyword>
<dbReference type="InterPro" id="IPR036938">
    <property type="entry name" value="PAP2/HPO_sf"/>
</dbReference>
<dbReference type="EMBL" id="LT981265">
    <property type="protein sequence ID" value="SPC33428.1"/>
    <property type="molecule type" value="Genomic_DNA"/>
</dbReference>
<keyword evidence="1" id="KW-0812">Transmembrane</keyword>
<feature type="transmembrane region" description="Helical" evidence="1">
    <location>
        <begin position="101"/>
        <end position="119"/>
    </location>
</feature>
<organism evidence="3 4">
    <name type="scientific">Candidatus Nitrosocaldus cavascurensis</name>
    <dbReference type="NCBI Taxonomy" id="2058097"/>
    <lineage>
        <taxon>Archaea</taxon>
        <taxon>Nitrososphaerota</taxon>
        <taxon>Nitrososphaeria</taxon>
        <taxon>Candidatus Nitrosocaldales</taxon>
        <taxon>Candidatus Nitrosocaldaceae</taxon>
        <taxon>Candidatus Nitrosocaldus</taxon>
    </lineage>
</organism>
<feature type="transmembrane region" description="Helical" evidence="1">
    <location>
        <begin position="208"/>
        <end position="226"/>
    </location>
</feature>
<dbReference type="PANTHER" id="PTHR14969:SF13">
    <property type="entry name" value="AT30094P"/>
    <property type="match status" value="1"/>
</dbReference>
<dbReference type="GeneID" id="41594331"/>
<reference evidence="4" key="1">
    <citation type="submission" date="2018-01" db="EMBL/GenBank/DDBJ databases">
        <authorList>
            <person name="Kerou L M."/>
        </authorList>
    </citation>
    <scope>NUCLEOTIDE SEQUENCE [LARGE SCALE GENOMIC DNA]</scope>
    <source>
        <strain evidence="4">SCU2</strain>
    </source>
</reference>
<evidence type="ECO:0000313" key="3">
    <source>
        <dbReference type="EMBL" id="SPC33428.1"/>
    </source>
</evidence>
<evidence type="ECO:0000313" key="4">
    <source>
        <dbReference type="Proteomes" id="UP000236248"/>
    </source>
</evidence>
<evidence type="ECO:0000259" key="2">
    <source>
        <dbReference type="SMART" id="SM00014"/>
    </source>
</evidence>
<dbReference type="Proteomes" id="UP000236248">
    <property type="component" value="Chromosome NCAV"/>
</dbReference>
<feature type="transmembrane region" description="Helical" evidence="1">
    <location>
        <begin position="184"/>
        <end position="202"/>
    </location>
</feature>
<sequence length="232" mass="25895">MIILFVYDLLHVLGRTALVPLRSITFFSLLIAFVVVSILVASGVTEGLDTSIFKAITGSRTYSMDLIMVGVTTTSDIFPIYFSPLLIIAFILIVRKSSRRMGAVLMLVILVTALASLQLKNIVYRDRPDYEFKVEGLEYKVELDTIAVSSSSYPSGHASWSTAFALVMSYMLREKRIGRMSIGMLFWIYPILISFSRVYVGAHYPMDVVGGTLLGLIVGNFMARIFRLHQPS</sequence>
<gene>
    <name evidence="3" type="ORF">NCAV_0230</name>
</gene>
<dbReference type="SMART" id="SM00014">
    <property type="entry name" value="acidPPc"/>
    <property type="match status" value="1"/>
</dbReference>
<accession>A0A2K5AP53</accession>
<feature type="transmembrane region" description="Helical" evidence="1">
    <location>
        <begin position="77"/>
        <end position="94"/>
    </location>
</feature>
<dbReference type="GO" id="GO:0042392">
    <property type="term" value="F:sphingosine-1-phosphate phosphatase activity"/>
    <property type="evidence" value="ECO:0007669"/>
    <property type="project" value="TreeGrafter"/>
</dbReference>
<evidence type="ECO:0000256" key="1">
    <source>
        <dbReference type="SAM" id="Phobius"/>
    </source>
</evidence>
<dbReference type="Gene3D" id="1.20.144.10">
    <property type="entry name" value="Phosphatidic acid phosphatase type 2/haloperoxidase"/>
    <property type="match status" value="2"/>
</dbReference>
<name>A0A2K5AP53_9ARCH</name>
<feature type="domain" description="Phosphatidic acid phosphatase type 2/haloperoxidase" evidence="2">
    <location>
        <begin position="103"/>
        <end position="223"/>
    </location>
</feature>
<feature type="transmembrane region" description="Helical" evidence="1">
    <location>
        <begin position="24"/>
        <end position="44"/>
    </location>
</feature>
<keyword evidence="4" id="KW-1185">Reference proteome</keyword>
<dbReference type="KEGG" id="ncv:NCAV_0230"/>
<keyword evidence="1" id="KW-1133">Transmembrane helix</keyword>
<dbReference type="RefSeq" id="WP_103287747.1">
    <property type="nucleotide sequence ID" value="NZ_LT981265.1"/>
</dbReference>
<dbReference type="PANTHER" id="PTHR14969">
    <property type="entry name" value="SPHINGOSINE-1-PHOSPHATE PHOSPHOHYDROLASE"/>
    <property type="match status" value="1"/>
</dbReference>